<keyword evidence="1" id="KW-0812">Transmembrane</keyword>
<dbReference type="EMBL" id="JAAWWB010000020">
    <property type="protein sequence ID" value="KAG6758088.1"/>
    <property type="molecule type" value="Genomic_DNA"/>
</dbReference>
<evidence type="ECO:0000313" key="3">
    <source>
        <dbReference type="Proteomes" id="UP000886885"/>
    </source>
</evidence>
<name>A0A8X7Z0W1_POPTO</name>
<comment type="caution">
    <text evidence="2">The sequence shown here is derived from an EMBL/GenBank/DDBJ whole genome shotgun (WGS) entry which is preliminary data.</text>
</comment>
<sequence>MQSLADSKFCGSFERKKVLSCKTQLERSQEIEYLFCTLRKAHMILQLLKDFCFTLLVYSMLIAFLVDAWLEEELDSLRIGVQRHGQWNQEATLGGCTRLGAKVEER</sequence>
<reference evidence="2" key="1">
    <citation type="journal article" date="2020" name="bioRxiv">
        <title>Hybrid origin of Populus tomentosa Carr. identified through genome sequencing and phylogenomic analysis.</title>
        <authorList>
            <person name="An X."/>
            <person name="Gao K."/>
            <person name="Chen Z."/>
            <person name="Li J."/>
            <person name="Yang X."/>
            <person name="Yang X."/>
            <person name="Zhou J."/>
            <person name="Guo T."/>
            <person name="Zhao T."/>
            <person name="Huang S."/>
            <person name="Miao D."/>
            <person name="Khan W.U."/>
            <person name="Rao P."/>
            <person name="Ye M."/>
            <person name="Lei B."/>
            <person name="Liao W."/>
            <person name="Wang J."/>
            <person name="Ji L."/>
            <person name="Li Y."/>
            <person name="Guo B."/>
            <person name="Mustafa N.S."/>
            <person name="Li S."/>
            <person name="Yun Q."/>
            <person name="Keller S.R."/>
            <person name="Mao J."/>
            <person name="Zhang R."/>
            <person name="Strauss S.H."/>
        </authorList>
    </citation>
    <scope>NUCLEOTIDE SEQUENCE</scope>
    <source>
        <strain evidence="2">GM15</strain>
        <tissue evidence="2">Leaf</tissue>
    </source>
</reference>
<dbReference type="OrthoDB" id="608866at2759"/>
<dbReference type="Proteomes" id="UP000886885">
    <property type="component" value="Chromosome 10D"/>
</dbReference>
<accession>A0A8X7Z0W1</accession>
<keyword evidence="1" id="KW-0472">Membrane</keyword>
<evidence type="ECO:0000256" key="1">
    <source>
        <dbReference type="SAM" id="Phobius"/>
    </source>
</evidence>
<gene>
    <name evidence="2" type="ORF">POTOM_038422</name>
</gene>
<protein>
    <submittedName>
        <fullName evidence="2">Uncharacterized protein</fullName>
    </submittedName>
</protein>
<feature type="transmembrane region" description="Helical" evidence="1">
    <location>
        <begin position="47"/>
        <end position="66"/>
    </location>
</feature>
<evidence type="ECO:0000313" key="2">
    <source>
        <dbReference type="EMBL" id="KAG6758088.1"/>
    </source>
</evidence>
<keyword evidence="1" id="KW-1133">Transmembrane helix</keyword>
<dbReference type="AlphaFoldDB" id="A0A8X7Z0W1"/>
<organism evidence="2 3">
    <name type="scientific">Populus tomentosa</name>
    <name type="common">Chinese white poplar</name>
    <dbReference type="NCBI Taxonomy" id="118781"/>
    <lineage>
        <taxon>Eukaryota</taxon>
        <taxon>Viridiplantae</taxon>
        <taxon>Streptophyta</taxon>
        <taxon>Embryophyta</taxon>
        <taxon>Tracheophyta</taxon>
        <taxon>Spermatophyta</taxon>
        <taxon>Magnoliopsida</taxon>
        <taxon>eudicotyledons</taxon>
        <taxon>Gunneridae</taxon>
        <taxon>Pentapetalae</taxon>
        <taxon>rosids</taxon>
        <taxon>fabids</taxon>
        <taxon>Malpighiales</taxon>
        <taxon>Salicaceae</taxon>
        <taxon>Saliceae</taxon>
        <taxon>Populus</taxon>
    </lineage>
</organism>
<keyword evidence="3" id="KW-1185">Reference proteome</keyword>
<proteinExistence type="predicted"/>